<evidence type="ECO:0000256" key="1">
    <source>
        <dbReference type="PROSITE-ProRule" id="PRU00339"/>
    </source>
</evidence>
<feature type="repeat" description="TPR" evidence="1">
    <location>
        <begin position="423"/>
        <end position="456"/>
    </location>
</feature>
<reference evidence="6" key="1">
    <citation type="submission" date="2020-01" db="EMBL/GenBank/DDBJ databases">
        <title>Caldichromatium gen. nov., sp. nov., a thermophilic purple sulfur bacterium member of the family Chromatiaceae isolated from Nakabusa hot spring, Japan.</title>
        <authorList>
            <person name="Saini M.K."/>
            <person name="Hanada S."/>
            <person name="Tank M."/>
        </authorList>
    </citation>
    <scope>NUCLEOTIDE SEQUENCE [LARGE SCALE GENOMIC DNA]</scope>
    <source>
        <strain evidence="6">No.7</strain>
    </source>
</reference>
<evidence type="ECO:0000256" key="3">
    <source>
        <dbReference type="SAM" id="Phobius"/>
    </source>
</evidence>
<evidence type="ECO:0000313" key="5">
    <source>
        <dbReference type="EMBL" id="QIK37520.1"/>
    </source>
</evidence>
<feature type="compositionally biased region" description="Basic and acidic residues" evidence="2">
    <location>
        <begin position="506"/>
        <end position="527"/>
    </location>
</feature>
<dbReference type="PANTHER" id="PTHR22550">
    <property type="entry name" value="SPORE GERMINATION PROTEIN"/>
    <property type="match status" value="1"/>
</dbReference>
<keyword evidence="3" id="KW-0472">Membrane</keyword>
<proteinExistence type="predicted"/>
<organism evidence="5 6">
    <name type="scientific">Caldichromatium japonicum</name>
    <dbReference type="NCBI Taxonomy" id="2699430"/>
    <lineage>
        <taxon>Bacteria</taxon>
        <taxon>Pseudomonadati</taxon>
        <taxon>Pseudomonadota</taxon>
        <taxon>Gammaproteobacteria</taxon>
        <taxon>Chromatiales</taxon>
        <taxon>Chromatiaceae</taxon>
        <taxon>Caldichromatium</taxon>
    </lineage>
</organism>
<dbReference type="RefSeq" id="WP_166270286.1">
    <property type="nucleotide sequence ID" value="NZ_CP048029.1"/>
</dbReference>
<dbReference type="Proteomes" id="UP000502699">
    <property type="component" value="Chromosome"/>
</dbReference>
<feature type="compositionally biased region" description="Basic and acidic residues" evidence="2">
    <location>
        <begin position="696"/>
        <end position="718"/>
    </location>
</feature>
<protein>
    <submittedName>
        <fullName evidence="5">VWA domain-containing protein</fullName>
    </submittedName>
</protein>
<evidence type="ECO:0000313" key="6">
    <source>
        <dbReference type="Proteomes" id="UP000502699"/>
    </source>
</evidence>
<feature type="region of interest" description="Disordered" evidence="2">
    <location>
        <begin position="480"/>
        <end position="847"/>
    </location>
</feature>
<dbReference type="InterPro" id="IPR011990">
    <property type="entry name" value="TPR-like_helical_dom_sf"/>
</dbReference>
<sequence length="905" mass="99494">MSETGFHFAQPLWFLGLFLILLVALWLKHSRIQAARAPIHRYADPHLLPHLTGMRELNTAERWGRFWRWALLWTLALVAMAGPRWDYRDLRLFHPGNNLLILLDISRSMLAEDTSPNRLARARQEIQDLIVHNREVRLGLIAFATVPQVLAPITEDMTSLLHILPALSSDLVSSNLQGSSLTRALMRAEPLLAGLPKESTRSLLLISDGDFVEPGLREQVVRLAEQGVRLHILGIGTPEGGSIPAPQGGVMVDPKDPQRRPVRSALNEPLLQELAQLGGGTYRRADFRTGDTQAILKAVAANRLPPEASDVRTRIWNERYWLALIPLALLLLLQFREARRVHSAHPAAFLLALAVLLPPPSAQAGWFKTREQEGYDLYRQGDYGSAARSFADPYRRGVALYRAGDYQGAERTFSQALDGPFAEDARYNLGNARFKLGDYAGAAEAYEGVLAQNPSHEDAAYNLALARAMLARLEQEQFREAAKAQEQQQEQRQAQDRQGSSSQSTEPRRKGETEKTQRGQETAKQRQADQQQRQEQQQGAQQQQQSSQVSQQTSGQSQQGQQQQAKQGQQDRQQSAQGQQAQQSAGQRQGKQQPGGAQQQFSSDASSDQEQADQSAAQSGSGQGSDQGTQGRSRADQQGHSQEGETAGGAAEGEDQGMQEDQVQGMDGGETSSTQQQGQMGEKTEGPKTQGAQPREAQHDDRGQMRRDKGTGDSKHEGLSAGERGAQSPESAQKAAGEEQPTDRRGRRAQEQSARDQQADAGQEQPDAGDEGQPRDQEGMGGAEPKPEAPHSPVAKGEAKDPAGQRPPSRGARPIQPRELNPDSATSVERFDQLGQGLGEDESREGVSPAFQGLRLIAGPGMAILEERLEQIQGDPSLLIRNQFQFEERRLMPGATGQWMETRPW</sequence>
<dbReference type="PANTHER" id="PTHR22550:SF14">
    <property type="entry name" value="VWFA DOMAIN-CONTAINING PROTEIN"/>
    <property type="match status" value="1"/>
</dbReference>
<gene>
    <name evidence="5" type="ORF">GWK36_05490</name>
</gene>
<dbReference type="Pfam" id="PF13519">
    <property type="entry name" value="VWA_2"/>
    <property type="match status" value="1"/>
</dbReference>
<dbReference type="EMBL" id="CP048029">
    <property type="protein sequence ID" value="QIK37520.1"/>
    <property type="molecule type" value="Genomic_DNA"/>
</dbReference>
<dbReference type="SMART" id="SM00028">
    <property type="entry name" value="TPR"/>
    <property type="match status" value="1"/>
</dbReference>
<feature type="transmembrane region" description="Helical" evidence="3">
    <location>
        <begin position="6"/>
        <end position="27"/>
    </location>
</feature>
<keyword evidence="3" id="KW-1133">Transmembrane helix</keyword>
<dbReference type="AlphaFoldDB" id="A0A6G7VC89"/>
<evidence type="ECO:0000259" key="4">
    <source>
        <dbReference type="PROSITE" id="PS50234"/>
    </source>
</evidence>
<name>A0A6G7VC89_9GAMM</name>
<dbReference type="PROSITE" id="PS50234">
    <property type="entry name" value="VWFA"/>
    <property type="match status" value="1"/>
</dbReference>
<dbReference type="SMART" id="SM00327">
    <property type="entry name" value="VWA"/>
    <property type="match status" value="1"/>
</dbReference>
<dbReference type="InterPro" id="IPR002035">
    <property type="entry name" value="VWF_A"/>
</dbReference>
<dbReference type="InterPro" id="IPR050768">
    <property type="entry name" value="UPF0353/GerABKA_families"/>
</dbReference>
<dbReference type="KEGG" id="cjap:GWK36_05490"/>
<feature type="compositionally biased region" description="Basic and acidic residues" evidence="2">
    <location>
        <begin position="741"/>
        <end position="758"/>
    </location>
</feature>
<feature type="domain" description="VWFA" evidence="4">
    <location>
        <begin position="98"/>
        <end position="304"/>
    </location>
</feature>
<feature type="transmembrane region" description="Helical" evidence="3">
    <location>
        <begin position="66"/>
        <end position="85"/>
    </location>
</feature>
<dbReference type="InterPro" id="IPR036465">
    <property type="entry name" value="vWFA_dom_sf"/>
</dbReference>
<dbReference type="SUPFAM" id="SSF48452">
    <property type="entry name" value="TPR-like"/>
    <property type="match status" value="1"/>
</dbReference>
<dbReference type="Gene3D" id="1.25.40.10">
    <property type="entry name" value="Tetratricopeptide repeat domain"/>
    <property type="match status" value="1"/>
</dbReference>
<accession>A0A6G7VC89</accession>
<feature type="compositionally biased region" description="Low complexity" evidence="2">
    <location>
        <begin position="484"/>
        <end position="498"/>
    </location>
</feature>
<dbReference type="SUPFAM" id="SSF53300">
    <property type="entry name" value="vWA-like"/>
    <property type="match status" value="1"/>
</dbReference>
<keyword evidence="1" id="KW-0802">TPR repeat</keyword>
<dbReference type="Pfam" id="PF13432">
    <property type="entry name" value="TPR_16"/>
    <property type="match status" value="1"/>
</dbReference>
<keyword evidence="3" id="KW-0812">Transmembrane</keyword>
<dbReference type="PROSITE" id="PS50005">
    <property type="entry name" value="TPR"/>
    <property type="match status" value="1"/>
</dbReference>
<dbReference type="InterPro" id="IPR019734">
    <property type="entry name" value="TPR_rpt"/>
</dbReference>
<dbReference type="Gene3D" id="3.40.50.410">
    <property type="entry name" value="von Willebrand factor, type A domain"/>
    <property type="match status" value="1"/>
</dbReference>
<keyword evidence="6" id="KW-1185">Reference proteome</keyword>
<feature type="compositionally biased region" description="Low complexity" evidence="2">
    <location>
        <begin position="528"/>
        <end position="631"/>
    </location>
</feature>
<evidence type="ECO:0000256" key="2">
    <source>
        <dbReference type="SAM" id="MobiDB-lite"/>
    </source>
</evidence>
<feature type="compositionally biased region" description="Low complexity" evidence="2">
    <location>
        <begin position="669"/>
        <end position="681"/>
    </location>
</feature>